<dbReference type="EMBL" id="FPBH01000003">
    <property type="protein sequence ID" value="SFT72527.1"/>
    <property type="molecule type" value="Genomic_DNA"/>
</dbReference>
<gene>
    <name evidence="1" type="ORF">SAMN05192563_1003257</name>
</gene>
<evidence type="ECO:0000313" key="1">
    <source>
        <dbReference type="EMBL" id="SFT72527.1"/>
    </source>
</evidence>
<accession>A0A1I7AC42</accession>
<proteinExistence type="predicted"/>
<organism evidence="1 2">
    <name type="scientific">Paraburkholderia aspalathi</name>
    <dbReference type="NCBI Taxonomy" id="1324617"/>
    <lineage>
        <taxon>Bacteria</taxon>
        <taxon>Pseudomonadati</taxon>
        <taxon>Pseudomonadota</taxon>
        <taxon>Betaproteobacteria</taxon>
        <taxon>Burkholderiales</taxon>
        <taxon>Burkholderiaceae</taxon>
        <taxon>Paraburkholderia</taxon>
    </lineage>
</organism>
<dbReference type="AlphaFoldDB" id="A0A1I7AC42"/>
<name>A0A1I7AC42_9BURK</name>
<reference evidence="1 2" key="1">
    <citation type="submission" date="2016-10" db="EMBL/GenBank/DDBJ databases">
        <authorList>
            <person name="de Groot N.N."/>
        </authorList>
    </citation>
    <scope>NUCLEOTIDE SEQUENCE [LARGE SCALE GENOMIC DNA]</scope>
    <source>
        <strain evidence="1 2">LMG 27731</strain>
    </source>
</reference>
<evidence type="ECO:0000313" key="2">
    <source>
        <dbReference type="Proteomes" id="UP000198844"/>
    </source>
</evidence>
<protein>
    <submittedName>
        <fullName evidence="1">Uncharacterized protein</fullName>
    </submittedName>
</protein>
<dbReference type="Proteomes" id="UP000198844">
    <property type="component" value="Unassembled WGS sequence"/>
</dbReference>
<sequence length="64" mass="6854">MSTDVLAAEERLVLIQLRWGAAASPGSDDEKICRRLEAQGLITKIAHGGWALTSLGQSMTARDS</sequence>